<dbReference type="InterPro" id="IPR011032">
    <property type="entry name" value="GroES-like_sf"/>
</dbReference>
<organism evidence="6 7">
    <name type="scientific">Tomitella cavernea</name>
    <dbReference type="NCBI Taxonomy" id="1387982"/>
    <lineage>
        <taxon>Bacteria</taxon>
        <taxon>Bacillati</taxon>
        <taxon>Actinomycetota</taxon>
        <taxon>Actinomycetes</taxon>
        <taxon>Mycobacteriales</taxon>
        <taxon>Tomitella</taxon>
    </lineage>
</organism>
<dbReference type="InterPro" id="IPR013154">
    <property type="entry name" value="ADH-like_N"/>
</dbReference>
<keyword evidence="2" id="KW-0479">Metal-binding</keyword>
<comment type="caution">
    <text evidence="6">The sequence shown here is derived from an EMBL/GenBank/DDBJ whole genome shotgun (WGS) entry which is preliminary data.</text>
</comment>
<evidence type="ECO:0000256" key="1">
    <source>
        <dbReference type="ARBA" id="ARBA00001947"/>
    </source>
</evidence>
<dbReference type="Proteomes" id="UP001500839">
    <property type="component" value="Unassembled WGS sequence"/>
</dbReference>
<evidence type="ECO:0000313" key="7">
    <source>
        <dbReference type="Proteomes" id="UP001500839"/>
    </source>
</evidence>
<evidence type="ECO:0000256" key="2">
    <source>
        <dbReference type="ARBA" id="ARBA00022723"/>
    </source>
</evidence>
<feature type="domain" description="Alcohol dehydrogenase-like N-terminal" evidence="5">
    <location>
        <begin position="14"/>
        <end position="95"/>
    </location>
</feature>
<dbReference type="PANTHER" id="PTHR42813">
    <property type="entry name" value="ZINC-TYPE ALCOHOL DEHYDROGENASE-LIKE"/>
    <property type="match status" value="1"/>
</dbReference>
<comment type="cofactor">
    <cofactor evidence="1">
        <name>Zn(2+)</name>
        <dbReference type="ChEBI" id="CHEBI:29105"/>
    </cofactor>
</comment>
<dbReference type="PANTHER" id="PTHR42813:SF2">
    <property type="entry name" value="DEHYDROGENASE, ZINC-CONTAINING, PUTATIVE (AFU_ORTHOLOGUE AFUA_2G02810)-RELATED"/>
    <property type="match status" value="1"/>
</dbReference>
<evidence type="ECO:0000313" key="6">
    <source>
        <dbReference type="EMBL" id="GAA4813468.1"/>
    </source>
</evidence>
<sequence length="149" mass="16147">MSVEEVPDPVLRHPTDAVIEVSTTNICGSDLHLCEVLGAFMDAGDVLGHEPMGRVVEVGDRVVIPFQISCGHCYMCGQGLQTQCETTQVREQGMGAALCTSPTCCPPPGRRWSTRGSRTPAASWYWGSGLSATCARYRHDRSAGGHRRR</sequence>
<gene>
    <name evidence="6" type="ORF">GCM10023353_18060</name>
</gene>
<keyword evidence="3" id="KW-0862">Zinc</keyword>
<dbReference type="EMBL" id="BAABKQ010000001">
    <property type="protein sequence ID" value="GAA4813468.1"/>
    <property type="molecule type" value="Genomic_DNA"/>
</dbReference>
<keyword evidence="7" id="KW-1185">Reference proteome</keyword>
<evidence type="ECO:0000256" key="3">
    <source>
        <dbReference type="ARBA" id="ARBA00022833"/>
    </source>
</evidence>
<evidence type="ECO:0000259" key="5">
    <source>
        <dbReference type="Pfam" id="PF08240"/>
    </source>
</evidence>
<dbReference type="InterPro" id="IPR002328">
    <property type="entry name" value="ADH_Zn_CS"/>
</dbReference>
<evidence type="ECO:0000256" key="4">
    <source>
        <dbReference type="ARBA" id="ARBA00023002"/>
    </source>
</evidence>
<name>A0ABP9CP23_9ACTN</name>
<dbReference type="Pfam" id="PF08240">
    <property type="entry name" value="ADH_N"/>
    <property type="match status" value="1"/>
</dbReference>
<reference evidence="7" key="1">
    <citation type="journal article" date="2019" name="Int. J. Syst. Evol. Microbiol.">
        <title>The Global Catalogue of Microorganisms (GCM) 10K type strain sequencing project: providing services to taxonomists for standard genome sequencing and annotation.</title>
        <authorList>
            <consortium name="The Broad Institute Genomics Platform"/>
            <consortium name="The Broad Institute Genome Sequencing Center for Infectious Disease"/>
            <person name="Wu L."/>
            <person name="Ma J."/>
        </authorList>
    </citation>
    <scope>NUCLEOTIDE SEQUENCE [LARGE SCALE GENOMIC DNA]</scope>
    <source>
        <strain evidence="7">JCM 18542</strain>
    </source>
</reference>
<dbReference type="Gene3D" id="3.90.180.10">
    <property type="entry name" value="Medium-chain alcohol dehydrogenases, catalytic domain"/>
    <property type="match status" value="1"/>
</dbReference>
<dbReference type="PROSITE" id="PS00059">
    <property type="entry name" value="ADH_ZINC"/>
    <property type="match status" value="1"/>
</dbReference>
<dbReference type="SUPFAM" id="SSF50129">
    <property type="entry name" value="GroES-like"/>
    <property type="match status" value="1"/>
</dbReference>
<keyword evidence="4" id="KW-0560">Oxidoreductase</keyword>
<proteinExistence type="predicted"/>
<accession>A0ABP9CP23</accession>
<protein>
    <recommendedName>
        <fullName evidence="5">Alcohol dehydrogenase-like N-terminal domain-containing protein</fullName>
    </recommendedName>
</protein>